<feature type="domain" description="MSP" evidence="5">
    <location>
        <begin position="5"/>
        <end position="125"/>
    </location>
</feature>
<comment type="similarity">
    <text evidence="1">Belongs to the VAMP-associated protein (VAP) (TC 9.B.17) family.</text>
</comment>
<proteinExistence type="inferred from homology"/>
<dbReference type="AlphaFoldDB" id="A0A6J1CPY8"/>
<dbReference type="OrthoDB" id="264603at2759"/>
<dbReference type="PANTHER" id="PTHR10809">
    <property type="entry name" value="VESICLE-ASSOCIATED MEMBRANE PROTEIN-ASSOCIATED PROTEIN"/>
    <property type="match status" value="1"/>
</dbReference>
<name>A0A6J1CPY8_MOMCH</name>
<dbReference type="Gene3D" id="2.60.40.10">
    <property type="entry name" value="Immunoglobulins"/>
    <property type="match status" value="1"/>
</dbReference>
<evidence type="ECO:0000256" key="1">
    <source>
        <dbReference type="ARBA" id="ARBA00008932"/>
    </source>
</evidence>
<feature type="coiled-coil region" evidence="2">
    <location>
        <begin position="346"/>
        <end position="401"/>
    </location>
</feature>
<organism evidence="6 7">
    <name type="scientific">Momordica charantia</name>
    <name type="common">Bitter gourd</name>
    <name type="synonym">Balsam pear</name>
    <dbReference type="NCBI Taxonomy" id="3673"/>
    <lineage>
        <taxon>Eukaryota</taxon>
        <taxon>Viridiplantae</taxon>
        <taxon>Streptophyta</taxon>
        <taxon>Embryophyta</taxon>
        <taxon>Tracheophyta</taxon>
        <taxon>Spermatophyta</taxon>
        <taxon>Magnoliopsida</taxon>
        <taxon>eudicotyledons</taxon>
        <taxon>Gunneridae</taxon>
        <taxon>Pentapetalae</taxon>
        <taxon>rosids</taxon>
        <taxon>fabids</taxon>
        <taxon>Cucurbitales</taxon>
        <taxon>Cucurbitaceae</taxon>
        <taxon>Momordiceae</taxon>
        <taxon>Momordica</taxon>
    </lineage>
</organism>
<feature type="region of interest" description="Disordered" evidence="3">
    <location>
        <begin position="148"/>
        <end position="196"/>
    </location>
</feature>
<dbReference type="InterPro" id="IPR000535">
    <property type="entry name" value="MSP_dom"/>
</dbReference>
<keyword evidence="4" id="KW-0472">Membrane</keyword>
<dbReference type="GO" id="GO:0005886">
    <property type="term" value="C:plasma membrane"/>
    <property type="evidence" value="ECO:0007669"/>
    <property type="project" value="TreeGrafter"/>
</dbReference>
<accession>A0A6J1CPY8</accession>
<dbReference type="GO" id="GO:0090158">
    <property type="term" value="P:endoplasmic reticulum membrane organization"/>
    <property type="evidence" value="ECO:0007669"/>
    <property type="project" value="TreeGrafter"/>
</dbReference>
<dbReference type="InterPro" id="IPR008962">
    <property type="entry name" value="PapD-like_sf"/>
</dbReference>
<dbReference type="GO" id="GO:0061817">
    <property type="term" value="P:endoplasmic reticulum-plasma membrane tethering"/>
    <property type="evidence" value="ECO:0007669"/>
    <property type="project" value="TreeGrafter"/>
</dbReference>
<dbReference type="GO" id="GO:0005789">
    <property type="term" value="C:endoplasmic reticulum membrane"/>
    <property type="evidence" value="ECO:0007669"/>
    <property type="project" value="InterPro"/>
</dbReference>
<gene>
    <name evidence="7 8" type="primary">LOC111013073</name>
</gene>
<dbReference type="GeneID" id="111013073"/>
<dbReference type="SUPFAM" id="SSF49354">
    <property type="entry name" value="PapD-like"/>
    <property type="match status" value="1"/>
</dbReference>
<keyword evidence="4" id="KW-1133">Transmembrane helix</keyword>
<dbReference type="Proteomes" id="UP000504603">
    <property type="component" value="Unplaced"/>
</dbReference>
<dbReference type="RefSeq" id="XP_022143134.1">
    <property type="nucleotide sequence ID" value="XM_022287442.1"/>
</dbReference>
<feature type="compositionally biased region" description="Basic and acidic residues" evidence="3">
    <location>
        <begin position="234"/>
        <end position="267"/>
    </location>
</feature>
<feature type="region of interest" description="Disordered" evidence="3">
    <location>
        <begin position="234"/>
        <end position="280"/>
    </location>
</feature>
<dbReference type="Pfam" id="PF00635">
    <property type="entry name" value="Motile_Sperm"/>
    <property type="match status" value="1"/>
</dbReference>
<dbReference type="KEGG" id="mcha:111013073"/>
<dbReference type="RefSeq" id="XP_022143133.1">
    <property type="nucleotide sequence ID" value="XM_022287441.1"/>
</dbReference>
<keyword evidence="4" id="KW-0812">Transmembrane</keyword>
<dbReference type="InterPro" id="IPR016763">
    <property type="entry name" value="VAP"/>
</dbReference>
<dbReference type="InterPro" id="IPR013783">
    <property type="entry name" value="Ig-like_fold"/>
</dbReference>
<keyword evidence="2" id="KW-0175">Coiled coil</keyword>
<evidence type="ECO:0000313" key="6">
    <source>
        <dbReference type="Proteomes" id="UP000504603"/>
    </source>
</evidence>
<evidence type="ECO:0000256" key="3">
    <source>
        <dbReference type="SAM" id="MobiDB-lite"/>
    </source>
</evidence>
<dbReference type="PROSITE" id="PS50202">
    <property type="entry name" value="MSP"/>
    <property type="match status" value="1"/>
</dbReference>
<evidence type="ECO:0000256" key="2">
    <source>
        <dbReference type="SAM" id="Coils"/>
    </source>
</evidence>
<reference evidence="7 8" key="1">
    <citation type="submission" date="2025-04" db="UniProtKB">
        <authorList>
            <consortium name="RefSeq"/>
        </authorList>
    </citation>
    <scope>IDENTIFICATION</scope>
    <source>
        <strain evidence="7 8">OHB3-1</strain>
    </source>
</reference>
<evidence type="ECO:0000259" key="5">
    <source>
        <dbReference type="PROSITE" id="PS50202"/>
    </source>
</evidence>
<feature type="compositionally biased region" description="Polar residues" evidence="3">
    <location>
        <begin position="183"/>
        <end position="193"/>
    </location>
</feature>
<sequence length="431" mass="47604">MSTKLLNIQPKELQFIFELKKQSTCTVQLANNTHHHVAFKVKTTSPKKYCVRPNVGIILPKSTCDFSVIMQAQRAAPPDMLCKDKFLIQSTIVPSGTTEEDITASMFSKDGGKYIEEDKLKVALISPLNSPILSPTDGELDEIMDGIVKPSGKSGPLRDGLATNEIPKPKYQNGASDEMLPSGVSTLRPSNEGMTHEASRLKDDFVASKGGQPIEASKPSDQNGELREEVLLHQTSRLKDQNGISKEEIPREALKPRDQNGSSKEEELTLEAPKKRVQNGALEGQGYETSHLKDPLSSGSVIQPPEYVAGVDKSQELNNSTSRLQKTAEIKQAAESELMTVKKSDRLKLVKDIDEMKSKLNEIELKLGEAQGTISMLSAERRSSAQEVKILKDKMMELSRRGRVRNQVGFPPLFICMVTLICIVLGYVLHH</sequence>
<evidence type="ECO:0000313" key="7">
    <source>
        <dbReference type="RefSeq" id="XP_022143133.1"/>
    </source>
</evidence>
<keyword evidence="6" id="KW-1185">Reference proteome</keyword>
<feature type="transmembrane region" description="Helical" evidence="4">
    <location>
        <begin position="408"/>
        <end position="429"/>
    </location>
</feature>
<protein>
    <submittedName>
        <fullName evidence="7 8">Vesicle-associated protein 2-2-like</fullName>
    </submittedName>
</protein>
<dbReference type="PANTHER" id="PTHR10809:SF45">
    <property type="entry name" value="VESICLE-ASSOCIATED PROTEIN 2-2"/>
    <property type="match status" value="1"/>
</dbReference>
<evidence type="ECO:0000313" key="8">
    <source>
        <dbReference type="RefSeq" id="XP_022143134.1"/>
    </source>
</evidence>
<evidence type="ECO:0000256" key="4">
    <source>
        <dbReference type="SAM" id="Phobius"/>
    </source>
</evidence>
<dbReference type="FunFam" id="2.60.40.10:FF:000813">
    <property type="entry name" value="Vesicle-associated protein 1-1"/>
    <property type="match status" value="1"/>
</dbReference>